<reference evidence="1 2" key="1">
    <citation type="submission" date="2017-04" db="EMBL/GenBank/DDBJ databases">
        <title>Kefir bacterial isolates.</title>
        <authorList>
            <person name="Kim Y."/>
            <person name="Blasche S."/>
            <person name="Patil K.R."/>
        </authorList>
    </citation>
    <scope>NUCLEOTIDE SEQUENCE [LARGE SCALE GENOMIC DNA]</scope>
    <source>
        <strain evidence="1 2">OG2</strain>
    </source>
</reference>
<dbReference type="EMBL" id="NCWY01000033">
    <property type="protein sequence ID" value="PAK92580.1"/>
    <property type="molecule type" value="Genomic_DNA"/>
</dbReference>
<dbReference type="AlphaFoldDB" id="A0A269Z4S4"/>
<proteinExistence type="predicted"/>
<dbReference type="Proteomes" id="UP000216867">
    <property type="component" value="Unassembled WGS sequence"/>
</dbReference>
<accession>A0A269Z4S4</accession>
<gene>
    <name evidence="1" type="ORF">B8X04_17090</name>
</gene>
<evidence type="ECO:0000313" key="1">
    <source>
        <dbReference type="EMBL" id="PAK92580.1"/>
    </source>
</evidence>
<sequence length="75" mass="8377">MTRLTDEARAVLAGWGAEPITEEEWAQHWGDDSIWRGAECGCPDDRCIGHHHGADEPCGCLKPLIDDYDEAKGRR</sequence>
<evidence type="ECO:0000313" key="2">
    <source>
        <dbReference type="Proteomes" id="UP000216867"/>
    </source>
</evidence>
<protein>
    <submittedName>
        <fullName evidence="1">Uncharacterized protein</fullName>
    </submittedName>
</protein>
<name>A0A269Z4S4_9MICO</name>
<comment type="caution">
    <text evidence="1">The sequence shown here is derived from an EMBL/GenBank/DDBJ whole genome shotgun (WGS) entry which is preliminary data.</text>
</comment>
<organism evidence="1 2">
    <name type="scientific">Brevibacterium casei</name>
    <dbReference type="NCBI Taxonomy" id="33889"/>
    <lineage>
        <taxon>Bacteria</taxon>
        <taxon>Bacillati</taxon>
        <taxon>Actinomycetota</taxon>
        <taxon>Actinomycetes</taxon>
        <taxon>Micrococcales</taxon>
        <taxon>Brevibacteriaceae</taxon>
        <taxon>Brevibacterium</taxon>
    </lineage>
</organism>